<reference evidence="2 3" key="1">
    <citation type="journal article" date="2016" name="Nat. Commun.">
        <title>Ectomycorrhizal ecology is imprinted in the genome of the dominant symbiotic fungus Cenococcum geophilum.</title>
        <authorList>
            <consortium name="DOE Joint Genome Institute"/>
            <person name="Peter M."/>
            <person name="Kohler A."/>
            <person name="Ohm R.A."/>
            <person name="Kuo A."/>
            <person name="Krutzmann J."/>
            <person name="Morin E."/>
            <person name="Arend M."/>
            <person name="Barry K.W."/>
            <person name="Binder M."/>
            <person name="Choi C."/>
            <person name="Clum A."/>
            <person name="Copeland A."/>
            <person name="Grisel N."/>
            <person name="Haridas S."/>
            <person name="Kipfer T."/>
            <person name="LaButti K."/>
            <person name="Lindquist E."/>
            <person name="Lipzen A."/>
            <person name="Maire R."/>
            <person name="Meier B."/>
            <person name="Mihaltcheva S."/>
            <person name="Molinier V."/>
            <person name="Murat C."/>
            <person name="Poggeler S."/>
            <person name="Quandt C.A."/>
            <person name="Sperisen C."/>
            <person name="Tritt A."/>
            <person name="Tisserant E."/>
            <person name="Crous P.W."/>
            <person name="Henrissat B."/>
            <person name="Nehls U."/>
            <person name="Egli S."/>
            <person name="Spatafora J.W."/>
            <person name="Grigoriev I.V."/>
            <person name="Martin F.M."/>
        </authorList>
    </citation>
    <scope>NUCLEOTIDE SEQUENCE [LARGE SCALE GENOMIC DNA]</scope>
    <source>
        <strain evidence="2 3">CBS 207.34</strain>
    </source>
</reference>
<organism evidence="2 3">
    <name type="scientific">Glonium stellatum</name>
    <dbReference type="NCBI Taxonomy" id="574774"/>
    <lineage>
        <taxon>Eukaryota</taxon>
        <taxon>Fungi</taxon>
        <taxon>Dikarya</taxon>
        <taxon>Ascomycota</taxon>
        <taxon>Pezizomycotina</taxon>
        <taxon>Dothideomycetes</taxon>
        <taxon>Pleosporomycetidae</taxon>
        <taxon>Gloniales</taxon>
        <taxon>Gloniaceae</taxon>
        <taxon>Glonium</taxon>
    </lineage>
</organism>
<evidence type="ECO:0000313" key="2">
    <source>
        <dbReference type="EMBL" id="OCL15109.1"/>
    </source>
</evidence>
<feature type="compositionally biased region" description="Polar residues" evidence="1">
    <location>
        <begin position="49"/>
        <end position="62"/>
    </location>
</feature>
<dbReference type="EMBL" id="KV748486">
    <property type="protein sequence ID" value="OCL15109.1"/>
    <property type="molecule type" value="Genomic_DNA"/>
</dbReference>
<sequence length="162" mass="17319">MFTVRAPTSARLATSPIPIPIVTSSVPSAQPHIRLRSTRWTAISPTAVSPTTVLPSISPSAKSSRHDGHTRNDRIRALVQARDRDRDRAPAPAPPAPAPAAAALFLARSLLLLELPSLDPSEALAQREELLVGAAVHGAQLGVDGRDGLVEVVEVDWGRVWW</sequence>
<gene>
    <name evidence="2" type="ORF">AOQ84DRAFT_351197</name>
</gene>
<dbReference type="Proteomes" id="UP000250140">
    <property type="component" value="Unassembled WGS sequence"/>
</dbReference>
<accession>A0A8E2JZS2</accession>
<name>A0A8E2JZS2_9PEZI</name>
<evidence type="ECO:0000256" key="1">
    <source>
        <dbReference type="SAM" id="MobiDB-lite"/>
    </source>
</evidence>
<keyword evidence="3" id="KW-1185">Reference proteome</keyword>
<proteinExistence type="predicted"/>
<feature type="region of interest" description="Disordered" evidence="1">
    <location>
        <begin position="49"/>
        <end position="74"/>
    </location>
</feature>
<evidence type="ECO:0000313" key="3">
    <source>
        <dbReference type="Proteomes" id="UP000250140"/>
    </source>
</evidence>
<dbReference type="AlphaFoldDB" id="A0A8E2JZS2"/>
<feature type="compositionally biased region" description="Basic and acidic residues" evidence="1">
    <location>
        <begin position="64"/>
        <end position="74"/>
    </location>
</feature>
<protein>
    <submittedName>
        <fullName evidence="2">Uncharacterized protein</fullName>
    </submittedName>
</protein>